<dbReference type="Proteomes" id="UP000295302">
    <property type="component" value="Unassembled WGS sequence"/>
</dbReference>
<keyword evidence="3 7" id="KW-0347">Helicase</keyword>
<dbReference type="InterPro" id="IPR001650">
    <property type="entry name" value="Helicase_C-like"/>
</dbReference>
<dbReference type="PANTHER" id="PTHR11274">
    <property type="entry name" value="RAD25/XP-B DNA REPAIR HELICASE"/>
    <property type="match status" value="1"/>
</dbReference>
<dbReference type="AlphaFoldDB" id="A0A4R4YIS3"/>
<evidence type="ECO:0000259" key="5">
    <source>
        <dbReference type="PROSITE" id="PS51192"/>
    </source>
</evidence>
<dbReference type="GO" id="GO:0005524">
    <property type="term" value="F:ATP binding"/>
    <property type="evidence" value="ECO:0007669"/>
    <property type="project" value="UniProtKB-KW"/>
</dbReference>
<dbReference type="PANTHER" id="PTHR11274:SF0">
    <property type="entry name" value="GENERAL TRANSCRIPTION AND DNA REPAIR FACTOR IIH HELICASE SUBUNIT XPB"/>
    <property type="match status" value="1"/>
</dbReference>
<evidence type="ECO:0000313" key="8">
    <source>
        <dbReference type="Proteomes" id="UP000295302"/>
    </source>
</evidence>
<dbReference type="PROSITE" id="PS51194">
    <property type="entry name" value="HELICASE_CTER"/>
    <property type="match status" value="1"/>
</dbReference>
<dbReference type="GO" id="GO:0016787">
    <property type="term" value="F:hydrolase activity"/>
    <property type="evidence" value="ECO:0007669"/>
    <property type="project" value="UniProtKB-KW"/>
</dbReference>
<evidence type="ECO:0000256" key="2">
    <source>
        <dbReference type="ARBA" id="ARBA00022801"/>
    </source>
</evidence>
<evidence type="ECO:0000256" key="3">
    <source>
        <dbReference type="ARBA" id="ARBA00022806"/>
    </source>
</evidence>
<keyword evidence="4" id="KW-0067">ATP-binding</keyword>
<dbReference type="RefSeq" id="WP_132616960.1">
    <property type="nucleotide sequence ID" value="NZ_SMKQ01000103.1"/>
</dbReference>
<organism evidence="7 8">
    <name type="scientific">Nonomuraea terrae</name>
    <dbReference type="NCBI Taxonomy" id="2530383"/>
    <lineage>
        <taxon>Bacteria</taxon>
        <taxon>Bacillati</taxon>
        <taxon>Actinomycetota</taxon>
        <taxon>Actinomycetes</taxon>
        <taxon>Streptosporangiales</taxon>
        <taxon>Streptosporangiaceae</taxon>
        <taxon>Nonomuraea</taxon>
    </lineage>
</organism>
<evidence type="ECO:0000256" key="4">
    <source>
        <dbReference type="ARBA" id="ARBA00022840"/>
    </source>
</evidence>
<accession>A0A4R4YIS3</accession>
<dbReference type="Gene3D" id="3.40.50.300">
    <property type="entry name" value="P-loop containing nucleotide triphosphate hydrolases"/>
    <property type="match status" value="2"/>
</dbReference>
<name>A0A4R4YIS3_9ACTN</name>
<dbReference type="Pfam" id="PF00271">
    <property type="entry name" value="Helicase_C"/>
    <property type="match status" value="1"/>
</dbReference>
<proteinExistence type="predicted"/>
<comment type="caution">
    <text evidence="7">The sequence shown here is derived from an EMBL/GenBank/DDBJ whole genome shotgun (WGS) entry which is preliminary data.</text>
</comment>
<evidence type="ECO:0000259" key="6">
    <source>
        <dbReference type="PROSITE" id="PS51194"/>
    </source>
</evidence>
<keyword evidence="8" id="KW-1185">Reference proteome</keyword>
<feature type="domain" description="Helicase C-terminal" evidence="6">
    <location>
        <begin position="542"/>
        <end position="706"/>
    </location>
</feature>
<dbReference type="InterPro" id="IPR014001">
    <property type="entry name" value="Helicase_ATP-bd"/>
</dbReference>
<dbReference type="SUPFAM" id="SSF52540">
    <property type="entry name" value="P-loop containing nucleoside triphosphate hydrolases"/>
    <property type="match status" value="1"/>
</dbReference>
<reference evidence="7 8" key="1">
    <citation type="submission" date="2019-03" db="EMBL/GenBank/DDBJ databases">
        <title>Draft genome sequences of novel Actinobacteria.</title>
        <authorList>
            <person name="Sahin N."/>
            <person name="Ay H."/>
            <person name="Saygin H."/>
        </authorList>
    </citation>
    <scope>NUCLEOTIDE SEQUENCE [LARGE SCALE GENOMIC DNA]</scope>
    <source>
        <strain evidence="7 8">CH32</strain>
    </source>
</reference>
<dbReference type="InterPro" id="IPR027417">
    <property type="entry name" value="P-loop_NTPase"/>
</dbReference>
<dbReference type="PROSITE" id="PS51192">
    <property type="entry name" value="HELICASE_ATP_BIND_1"/>
    <property type="match status" value="1"/>
</dbReference>
<dbReference type="InterPro" id="IPR050615">
    <property type="entry name" value="ATP-dep_DNA_Helicase"/>
</dbReference>
<gene>
    <name evidence="7" type="ORF">E1286_27605</name>
</gene>
<protein>
    <submittedName>
        <fullName evidence="7">DEAD/DEAH box helicase</fullName>
    </submittedName>
</protein>
<keyword evidence="2" id="KW-0378">Hydrolase</keyword>
<feature type="domain" description="Helicase ATP-binding" evidence="5">
    <location>
        <begin position="286"/>
        <end position="459"/>
    </location>
</feature>
<evidence type="ECO:0000256" key="1">
    <source>
        <dbReference type="ARBA" id="ARBA00022741"/>
    </source>
</evidence>
<dbReference type="InterPro" id="IPR006935">
    <property type="entry name" value="Helicase/UvrB_N"/>
</dbReference>
<dbReference type="SMART" id="SM00487">
    <property type="entry name" value="DEXDc"/>
    <property type="match status" value="1"/>
</dbReference>
<evidence type="ECO:0000313" key="7">
    <source>
        <dbReference type="EMBL" id="TDD44200.1"/>
    </source>
</evidence>
<dbReference type="Pfam" id="PF04851">
    <property type="entry name" value="ResIII"/>
    <property type="match status" value="1"/>
</dbReference>
<dbReference type="GO" id="GO:0003677">
    <property type="term" value="F:DNA binding"/>
    <property type="evidence" value="ECO:0007669"/>
    <property type="project" value="InterPro"/>
</dbReference>
<sequence>MSSSLIAAMAKAEPLYQIPEDDLVGDVLIPAMAAADEARIGAGFFSSRCFAQIAPGLADFLAHPDRHLSLLISPEIDDADREALERGAKSPEQVIHDLEHRLFTEAVVSSSALVQHTLDCLAYLVAKKRLTVRFALMSRGQYHKKKWLLRGGTEWLAVHGSGNATARGLLVNGEQMTVDRPWVDGRAAEARVAKLLTGWERDWSNQNPHVLAIEIVDGLRIIGKRGALQSVPTVEDFWKAWQVDHMRGLEPDLPPGVTIEPPRLLRIPDGLEWETGLYQHQGVAVRTFLGAGSRGILAIATGGGKTQTSLIASVVEQDRHSGPMLLMIIVPTAPLMRQWVEVIRRFGVEPGMPSNMTVPKRRVWLEELKASLATKARYTAVVLCTQKLFTGDMALRQAIDGLAPHVQTMIIGDEAHNLGAPAFLRVAPQRFDIRLGLSATPSRQYDESGSAQLFDYFGSPIYEFTLADAITVGCLTPYRYYLHEVNMTSDEFSAYVDLSRQLRRKGFSRQDDGSTEGRDDQIEHLLRKRRAVLEQASGKISALEALLVETGVRNVSRTLIYASAKQQVLGGAKQLEEANALLRRLGIRFHEFTNTETGRSGSERYLEAFGRGEYQALTAMKVLDEGIDLPETDTAYLLASSTVRREWVQRRGRILRRAEGKTHAVLHDFIVVPPADEAGEGRTILTGELLRAREFAGAAENEYDPDGPRTVINRLERIL</sequence>
<dbReference type="EMBL" id="SMKQ01000103">
    <property type="protein sequence ID" value="TDD44200.1"/>
    <property type="molecule type" value="Genomic_DNA"/>
</dbReference>
<dbReference type="OrthoDB" id="9776021at2"/>
<dbReference type="GO" id="GO:0004386">
    <property type="term" value="F:helicase activity"/>
    <property type="evidence" value="ECO:0007669"/>
    <property type="project" value="UniProtKB-KW"/>
</dbReference>
<keyword evidence="1" id="KW-0547">Nucleotide-binding</keyword>